<evidence type="ECO:0000313" key="3">
    <source>
        <dbReference type="Proteomes" id="UP001358614"/>
    </source>
</evidence>
<dbReference type="Proteomes" id="UP001358614">
    <property type="component" value="Chromosome 2"/>
</dbReference>
<accession>A0AAX4KTK2</accession>
<organism evidence="2 3">
    <name type="scientific">Kwoniella europaea PYCC6329</name>
    <dbReference type="NCBI Taxonomy" id="1423913"/>
    <lineage>
        <taxon>Eukaryota</taxon>
        <taxon>Fungi</taxon>
        <taxon>Dikarya</taxon>
        <taxon>Basidiomycota</taxon>
        <taxon>Agaricomycotina</taxon>
        <taxon>Tremellomycetes</taxon>
        <taxon>Tremellales</taxon>
        <taxon>Cryptococcaceae</taxon>
        <taxon>Kwoniella</taxon>
    </lineage>
</organism>
<sequence>MAEEQQQSTTDTQSTQGEKQVPIQRKTLDVLSSSDETKMTSALSTDEAELDRFNRTKSQSTTEVSSHADFALQQSSDARLNGERQALEERARAFTAHTQ</sequence>
<reference evidence="2 3" key="1">
    <citation type="submission" date="2024-01" db="EMBL/GenBank/DDBJ databases">
        <title>Comparative genomics of Cryptococcus and Kwoniella reveals pathogenesis evolution and contrasting modes of karyotype evolution via chromosome fusion or intercentromeric recombination.</title>
        <authorList>
            <person name="Coelho M.A."/>
            <person name="David-Palma M."/>
            <person name="Shea T."/>
            <person name="Bowers K."/>
            <person name="McGinley-Smith S."/>
            <person name="Mohammad A.W."/>
            <person name="Gnirke A."/>
            <person name="Yurkov A.M."/>
            <person name="Nowrousian M."/>
            <person name="Sun S."/>
            <person name="Cuomo C.A."/>
            <person name="Heitman J."/>
        </authorList>
    </citation>
    <scope>NUCLEOTIDE SEQUENCE [LARGE SCALE GENOMIC DNA]</scope>
    <source>
        <strain evidence="2 3">PYCC6329</strain>
    </source>
</reference>
<dbReference type="KEGG" id="ker:91106188"/>
<feature type="compositionally biased region" description="Polar residues" evidence="1">
    <location>
        <begin position="56"/>
        <end position="65"/>
    </location>
</feature>
<feature type="region of interest" description="Disordered" evidence="1">
    <location>
        <begin position="1"/>
        <end position="78"/>
    </location>
</feature>
<name>A0AAX4KTK2_9TREE</name>
<dbReference type="AlphaFoldDB" id="A0AAX4KTK2"/>
<feature type="compositionally biased region" description="Polar residues" evidence="1">
    <location>
        <begin position="30"/>
        <end position="44"/>
    </location>
</feature>
<gene>
    <name evidence="2" type="ORF">V865_007387</name>
</gene>
<proteinExistence type="predicted"/>
<dbReference type="EMBL" id="CP144090">
    <property type="protein sequence ID" value="WWD09264.1"/>
    <property type="molecule type" value="Genomic_DNA"/>
</dbReference>
<protein>
    <submittedName>
        <fullName evidence="2">Uncharacterized protein</fullName>
    </submittedName>
</protein>
<keyword evidence="3" id="KW-1185">Reference proteome</keyword>
<dbReference type="GeneID" id="91106188"/>
<feature type="compositionally biased region" description="Low complexity" evidence="1">
    <location>
        <begin position="1"/>
        <end position="16"/>
    </location>
</feature>
<evidence type="ECO:0000313" key="2">
    <source>
        <dbReference type="EMBL" id="WWD09264.1"/>
    </source>
</evidence>
<dbReference type="RefSeq" id="XP_066087231.1">
    <property type="nucleotide sequence ID" value="XM_066231134.1"/>
</dbReference>
<evidence type="ECO:0000256" key="1">
    <source>
        <dbReference type="SAM" id="MobiDB-lite"/>
    </source>
</evidence>